<sequence length="579" mass="68355">MPELNELLKPIWHAFSALHVDKYGKASKSQLKVLSHNLCTVLRVPHDPVSLEEHFRDDDSGPVSSKGYMPYLRTYILDKVQDVMFDKEQFEDLCWMIASKKNYPQKQGCFAAQDAFKMWSLFNFLSEDQYPLVICFEEVDYLLRRLCGTLALRWKPESLKTQMVEGQEGLSAWQFLSFASSILLQSDVDKASLTMAIDDIYQELVLEVIKKGCLWKRSSRLKVCTELWFVLRRNSLFYYANADIKEHREEIPLHKGGSIELLPDREGRRCFFALHCPEKTLELGAEDVRRRQEWVAAIQTVVRFQQQGRRSQAWESRAERRIERQREQTRLQELAWMDQALQANETNRQMEVNRLQKEYDLAESRRLQDHMELQQQFQQELEKEKQARAGIEAKMAQQAEDTVFYQQRIRELENIYEELRSARAAEQQAVKEEELAHLQQNKIMAEEMSRRKELEQQRDVRVLSHSSPNNDGRIQRMHIVSERLQELQQEKLQVKENYQRARQHLERAQGNTQSWKQRVSEKERQIGLLRPIQPGDHSSTVMSHRGSSCPRPYWRRQDSHTPEEDTVDRLQHGIAHMAT</sequence>
<dbReference type="AlphaFoldDB" id="B6ZDR9"/>
<evidence type="ECO:0000313" key="4">
    <source>
        <dbReference type="EMBL" id="BAG85181.1"/>
    </source>
</evidence>
<dbReference type="Pfam" id="PF00169">
    <property type="entry name" value="PH"/>
    <property type="match status" value="1"/>
</dbReference>
<feature type="compositionally biased region" description="Basic and acidic residues" evidence="2">
    <location>
        <begin position="555"/>
        <end position="566"/>
    </location>
</feature>
<feature type="coiled-coil region" evidence="1">
    <location>
        <begin position="367"/>
        <end position="441"/>
    </location>
</feature>
<dbReference type="InterPro" id="IPR001849">
    <property type="entry name" value="PH_domain"/>
</dbReference>
<dbReference type="GO" id="GO:0005634">
    <property type="term" value="C:nucleus"/>
    <property type="evidence" value="ECO:0007669"/>
    <property type="project" value="TreeGrafter"/>
</dbReference>
<dbReference type="SUPFAM" id="SSF50729">
    <property type="entry name" value="PH domain-like"/>
    <property type="match status" value="1"/>
</dbReference>
<dbReference type="SMART" id="SM00233">
    <property type="entry name" value="PH"/>
    <property type="match status" value="1"/>
</dbReference>
<dbReference type="PANTHER" id="PTHR14383:SF5">
    <property type="entry name" value="RUN DOMAIN-CONTAINING PROTEIN"/>
    <property type="match status" value="1"/>
</dbReference>
<dbReference type="PANTHER" id="PTHR14383">
    <property type="entry name" value="SWAP-70 RECOMBINASE"/>
    <property type="match status" value="1"/>
</dbReference>
<organism evidence="4">
    <name type="scientific">Eptatretus burgeri</name>
    <name type="common">Inshore hagfish</name>
    <dbReference type="NCBI Taxonomy" id="7764"/>
    <lineage>
        <taxon>Eukaryota</taxon>
        <taxon>Metazoa</taxon>
        <taxon>Chordata</taxon>
        <taxon>Craniata</taxon>
        <taxon>Vertebrata</taxon>
        <taxon>Cyclostomata</taxon>
        <taxon>Myxini</taxon>
        <taxon>Myxiniformes</taxon>
        <taxon>Myxinidae</taxon>
        <taxon>Eptatretinae</taxon>
        <taxon>Eptatretus</taxon>
    </lineage>
</organism>
<gene>
    <name evidence="4" type="primary">Swap70</name>
</gene>
<feature type="compositionally biased region" description="Polar residues" evidence="2">
    <location>
        <begin position="536"/>
        <end position="546"/>
    </location>
</feature>
<keyword evidence="6" id="KW-1185">Reference proteome</keyword>
<dbReference type="Proteomes" id="UP000694388">
    <property type="component" value="Unplaced"/>
</dbReference>
<dbReference type="InterPro" id="IPR011993">
    <property type="entry name" value="PH-like_dom_sf"/>
</dbReference>
<feature type="coiled-coil region" evidence="1">
    <location>
        <begin position="477"/>
        <end position="525"/>
    </location>
</feature>
<accession>B6ZDR9</accession>
<dbReference type="EMBL" id="AB111061">
    <property type="protein sequence ID" value="BAG85181.1"/>
    <property type="molecule type" value="mRNA"/>
</dbReference>
<evidence type="ECO:0000313" key="5">
    <source>
        <dbReference type="Ensembl" id="ENSEBUP00000009051.1"/>
    </source>
</evidence>
<protein>
    <submittedName>
        <fullName evidence="4">Swap70 protein</fullName>
    </submittedName>
</protein>
<feature type="domain" description="PH" evidence="3">
    <location>
        <begin position="207"/>
        <end position="303"/>
    </location>
</feature>
<reference evidence="5" key="2">
    <citation type="submission" date="2025-05" db="UniProtKB">
        <authorList>
            <consortium name="Ensembl"/>
        </authorList>
    </citation>
    <scope>IDENTIFICATION</scope>
</reference>
<dbReference type="GO" id="GO:0005737">
    <property type="term" value="C:cytoplasm"/>
    <property type="evidence" value="ECO:0007669"/>
    <property type="project" value="TreeGrafter"/>
</dbReference>
<reference evidence="4" key="1">
    <citation type="submission" date="2003-05" db="EMBL/GenBank/DDBJ databases">
        <title>SWAP-70 homolog in inshore hagfish, Eptatretus burgeri.</title>
        <authorList>
            <person name="Suzuki T."/>
            <person name="Shin-i T."/>
            <person name="Kohara Y."/>
            <person name="Kasahara M."/>
        </authorList>
    </citation>
    <scope>NUCLEOTIDE SEQUENCE</scope>
</reference>
<dbReference type="OMA" id="TEDETYK"/>
<dbReference type="Gene3D" id="2.30.29.30">
    <property type="entry name" value="Pleckstrin-homology domain (PH domain)/Phosphotyrosine-binding domain (PTB)"/>
    <property type="match status" value="1"/>
</dbReference>
<dbReference type="InterPro" id="IPR057837">
    <property type="entry name" value="PH_SWAP70"/>
</dbReference>
<dbReference type="InterPro" id="IPR057836">
    <property type="entry name" value="EF-hand_SWAP70_N"/>
</dbReference>
<name>B6ZDR9_EPTBU</name>
<proteinExistence type="evidence at transcript level"/>
<dbReference type="Pfam" id="PF25530">
    <property type="entry name" value="EF-hand_SWAP70_N"/>
    <property type="match status" value="1"/>
</dbReference>
<evidence type="ECO:0000256" key="2">
    <source>
        <dbReference type="SAM" id="MobiDB-lite"/>
    </source>
</evidence>
<dbReference type="Ensembl" id="ENSEBUT00000009569.1">
    <property type="protein sequence ID" value="ENSEBUP00000009051.1"/>
    <property type="gene ID" value="ENSEBUG00000005850.1"/>
</dbReference>
<evidence type="ECO:0000256" key="1">
    <source>
        <dbReference type="SAM" id="Coils"/>
    </source>
</evidence>
<feature type="region of interest" description="Disordered" evidence="2">
    <location>
        <begin position="531"/>
        <end position="566"/>
    </location>
</feature>
<keyword evidence="1" id="KW-0175">Coiled coil</keyword>
<evidence type="ECO:0000259" key="3">
    <source>
        <dbReference type="PROSITE" id="PS50003"/>
    </source>
</evidence>
<evidence type="ECO:0000313" key="6">
    <source>
        <dbReference type="Proteomes" id="UP000694388"/>
    </source>
</evidence>
<dbReference type="CDD" id="cd13273">
    <property type="entry name" value="PH_SWAP-70"/>
    <property type="match status" value="1"/>
</dbReference>
<dbReference type="PROSITE" id="PS50003">
    <property type="entry name" value="PH_DOMAIN"/>
    <property type="match status" value="1"/>
</dbReference>
<dbReference type="GeneTree" id="ENSGT00950000183017"/>